<accession>A0A1M7RLQ9</accession>
<evidence type="ECO:0000313" key="2">
    <source>
        <dbReference type="Proteomes" id="UP000184440"/>
    </source>
</evidence>
<dbReference type="STRING" id="134849.SAMN05443668_12066"/>
<dbReference type="Proteomes" id="UP000184440">
    <property type="component" value="Unassembled WGS sequence"/>
</dbReference>
<organism evidence="1 2">
    <name type="scientific">Cryptosporangium aurantiacum</name>
    <dbReference type="NCBI Taxonomy" id="134849"/>
    <lineage>
        <taxon>Bacteria</taxon>
        <taxon>Bacillati</taxon>
        <taxon>Actinomycetota</taxon>
        <taxon>Actinomycetes</taxon>
        <taxon>Cryptosporangiales</taxon>
        <taxon>Cryptosporangiaceae</taxon>
        <taxon>Cryptosporangium</taxon>
    </lineage>
</organism>
<proteinExistence type="predicted"/>
<dbReference type="AlphaFoldDB" id="A0A1M7RLQ9"/>
<keyword evidence="2" id="KW-1185">Reference proteome</keyword>
<sequence length="38" mass="4206">MRRSTSAHVAASMRRLCVQTRLVGTEAAFRGQAFGILR</sequence>
<gene>
    <name evidence="1" type="ORF">SAMN05443668_12066</name>
</gene>
<dbReference type="EMBL" id="FRCS01000020">
    <property type="protein sequence ID" value="SHN47110.1"/>
    <property type="molecule type" value="Genomic_DNA"/>
</dbReference>
<protein>
    <submittedName>
        <fullName evidence="1">Uncharacterized protein</fullName>
    </submittedName>
</protein>
<reference evidence="1 2" key="1">
    <citation type="submission" date="2016-11" db="EMBL/GenBank/DDBJ databases">
        <authorList>
            <person name="Jaros S."/>
            <person name="Januszkiewicz K."/>
            <person name="Wedrychowicz H."/>
        </authorList>
    </citation>
    <scope>NUCLEOTIDE SEQUENCE [LARGE SCALE GENOMIC DNA]</scope>
    <source>
        <strain evidence="1 2">DSM 46144</strain>
    </source>
</reference>
<evidence type="ECO:0000313" key="1">
    <source>
        <dbReference type="EMBL" id="SHN47110.1"/>
    </source>
</evidence>
<name>A0A1M7RLQ9_9ACTN</name>